<keyword evidence="2" id="KW-1185">Reference proteome</keyword>
<evidence type="ECO:0000313" key="1">
    <source>
        <dbReference type="EMBL" id="UJO15979.1"/>
    </source>
</evidence>
<proteinExistence type="predicted"/>
<accession>A0A9Q8LEL5</accession>
<dbReference type="KEGG" id="ffu:CLAFUR5_05125"/>
<dbReference type="EMBL" id="CP090166">
    <property type="protein sequence ID" value="UJO15979.1"/>
    <property type="molecule type" value="Genomic_DNA"/>
</dbReference>
<dbReference type="Proteomes" id="UP000756132">
    <property type="component" value="Chromosome 4"/>
</dbReference>
<dbReference type="AlphaFoldDB" id="A0A9Q8LEL5"/>
<evidence type="ECO:0000313" key="2">
    <source>
        <dbReference type="Proteomes" id="UP000756132"/>
    </source>
</evidence>
<reference evidence="1" key="2">
    <citation type="journal article" date="2022" name="Microb. Genom.">
        <title>A chromosome-scale genome assembly of the tomato pathogen Cladosporium fulvum reveals a compartmentalized genome architecture and the presence of a dispensable chromosome.</title>
        <authorList>
            <person name="Zaccaron A.Z."/>
            <person name="Chen L.H."/>
            <person name="Samaras A."/>
            <person name="Stergiopoulos I."/>
        </authorList>
    </citation>
    <scope>NUCLEOTIDE SEQUENCE</scope>
    <source>
        <strain evidence="1">Race5_Kim</strain>
    </source>
</reference>
<name>A0A9Q8LEL5_PASFU</name>
<dbReference type="GeneID" id="71985003"/>
<sequence length="122" mass="13758">MGASWRKKMDEVEARIKKEQGNLGVLDGEVKLKTKEKEYLKIKLQRLVREQENLREGSALEELSKVVAEQAAKTELLKSSNLVLEQHGLEVVSERKASGALKRKAEAARTEAMTIADCRRPK</sequence>
<dbReference type="OrthoDB" id="10518578at2759"/>
<protein>
    <submittedName>
        <fullName evidence="1">Uncharacterized protein</fullName>
    </submittedName>
</protein>
<reference evidence="1" key="1">
    <citation type="submission" date="2021-12" db="EMBL/GenBank/DDBJ databases">
        <authorList>
            <person name="Zaccaron A."/>
            <person name="Stergiopoulos I."/>
        </authorList>
    </citation>
    <scope>NUCLEOTIDE SEQUENCE</scope>
    <source>
        <strain evidence="1">Race5_Kim</strain>
    </source>
</reference>
<dbReference type="RefSeq" id="XP_047760345.1">
    <property type="nucleotide sequence ID" value="XM_047904273.1"/>
</dbReference>
<gene>
    <name evidence="1" type="ORF">CLAFUR5_05125</name>
</gene>
<organism evidence="1 2">
    <name type="scientific">Passalora fulva</name>
    <name type="common">Tomato leaf mold</name>
    <name type="synonym">Cladosporium fulvum</name>
    <dbReference type="NCBI Taxonomy" id="5499"/>
    <lineage>
        <taxon>Eukaryota</taxon>
        <taxon>Fungi</taxon>
        <taxon>Dikarya</taxon>
        <taxon>Ascomycota</taxon>
        <taxon>Pezizomycotina</taxon>
        <taxon>Dothideomycetes</taxon>
        <taxon>Dothideomycetidae</taxon>
        <taxon>Mycosphaerellales</taxon>
        <taxon>Mycosphaerellaceae</taxon>
        <taxon>Fulvia</taxon>
    </lineage>
</organism>